<dbReference type="CDD" id="cd05374">
    <property type="entry name" value="17beta-HSD-like_SDR_c"/>
    <property type="match status" value="1"/>
</dbReference>
<reference evidence="4 5" key="1">
    <citation type="journal article" date="2012" name="Science">
        <title>The Paleozoic origin of enzymatic lignin decomposition reconstructed from 31 fungal genomes.</title>
        <authorList>
            <person name="Floudas D."/>
            <person name="Binder M."/>
            <person name="Riley R."/>
            <person name="Barry K."/>
            <person name="Blanchette R.A."/>
            <person name="Henrissat B."/>
            <person name="Martinez A.T."/>
            <person name="Otillar R."/>
            <person name="Spatafora J.W."/>
            <person name="Yadav J.S."/>
            <person name="Aerts A."/>
            <person name="Benoit I."/>
            <person name="Boyd A."/>
            <person name="Carlson A."/>
            <person name="Copeland A."/>
            <person name="Coutinho P.M."/>
            <person name="de Vries R.P."/>
            <person name="Ferreira P."/>
            <person name="Findley K."/>
            <person name="Foster B."/>
            <person name="Gaskell J."/>
            <person name="Glotzer D."/>
            <person name="Gorecki P."/>
            <person name="Heitman J."/>
            <person name="Hesse C."/>
            <person name="Hori C."/>
            <person name="Igarashi K."/>
            <person name="Jurgens J.A."/>
            <person name="Kallen N."/>
            <person name="Kersten P."/>
            <person name="Kohler A."/>
            <person name="Kuees U."/>
            <person name="Kumar T.K.A."/>
            <person name="Kuo A."/>
            <person name="LaButti K."/>
            <person name="Larrondo L.F."/>
            <person name="Lindquist E."/>
            <person name="Ling A."/>
            <person name="Lombard V."/>
            <person name="Lucas S."/>
            <person name="Lundell T."/>
            <person name="Martin R."/>
            <person name="McLaughlin D.J."/>
            <person name="Morgenstern I."/>
            <person name="Morin E."/>
            <person name="Murat C."/>
            <person name="Nagy L.G."/>
            <person name="Nolan M."/>
            <person name="Ohm R.A."/>
            <person name="Patyshakuliyeva A."/>
            <person name="Rokas A."/>
            <person name="Ruiz-Duenas F.J."/>
            <person name="Sabat G."/>
            <person name="Salamov A."/>
            <person name="Samejima M."/>
            <person name="Schmutz J."/>
            <person name="Slot J.C."/>
            <person name="St John F."/>
            <person name="Stenlid J."/>
            <person name="Sun H."/>
            <person name="Sun S."/>
            <person name="Syed K."/>
            <person name="Tsang A."/>
            <person name="Wiebenga A."/>
            <person name="Young D."/>
            <person name="Pisabarro A."/>
            <person name="Eastwood D.C."/>
            <person name="Martin F."/>
            <person name="Cullen D."/>
            <person name="Grigoriev I.V."/>
            <person name="Hibbett D.S."/>
        </authorList>
    </citation>
    <scope>NUCLEOTIDE SEQUENCE [LARGE SCALE GENOMIC DNA]</scope>
    <source>
        <strain evidence="4 5">MD-104</strain>
    </source>
</reference>
<evidence type="ECO:0000313" key="4">
    <source>
        <dbReference type="EMBL" id="PCH34064.1"/>
    </source>
</evidence>
<dbReference type="Gene3D" id="3.40.50.720">
    <property type="entry name" value="NAD(P)-binding Rossmann-like Domain"/>
    <property type="match status" value="1"/>
</dbReference>
<dbReference type="InterPro" id="IPR002347">
    <property type="entry name" value="SDR_fam"/>
</dbReference>
<evidence type="ECO:0000256" key="1">
    <source>
        <dbReference type="ARBA" id="ARBA00006484"/>
    </source>
</evidence>
<dbReference type="AlphaFoldDB" id="A0A2H3JBL6"/>
<accession>A0A2H3JBL6</accession>
<evidence type="ECO:0000256" key="2">
    <source>
        <dbReference type="ARBA" id="ARBA00023002"/>
    </source>
</evidence>
<gene>
    <name evidence="4" type="ORF">WOLCODRAFT_94769</name>
</gene>
<dbReference type="PANTHER" id="PTHR44169:SF6">
    <property type="entry name" value="NADPH-DEPENDENT 1-ACYLDIHYDROXYACETONE PHOSPHATE REDUCTASE"/>
    <property type="match status" value="1"/>
</dbReference>
<dbReference type="Pfam" id="PF00106">
    <property type="entry name" value="adh_short"/>
    <property type="match status" value="1"/>
</dbReference>
<keyword evidence="2" id="KW-0560">Oxidoreductase</keyword>
<dbReference type="InterPro" id="IPR036291">
    <property type="entry name" value="NAD(P)-bd_dom_sf"/>
</dbReference>
<dbReference type="Proteomes" id="UP000218811">
    <property type="component" value="Unassembled WGS sequence"/>
</dbReference>
<keyword evidence="5" id="KW-1185">Reference proteome</keyword>
<dbReference type="SUPFAM" id="SSF51735">
    <property type="entry name" value="NAD(P)-binding Rossmann-fold domains"/>
    <property type="match status" value="1"/>
</dbReference>
<dbReference type="STRING" id="742152.A0A2H3JBL6"/>
<evidence type="ECO:0000256" key="3">
    <source>
        <dbReference type="RuleBase" id="RU000363"/>
    </source>
</evidence>
<sequence length="278" mass="30237">MSCVVLITGCSEGGIGFTLCEEFASRGCKVYATARRMEAMDKLGHANIVKLRLDVTDDANVTDVVQTIIDREGKIDVLVNNAGILSTGAIADVPMDKVIKTFDANVFAVLRLVKAVFPHMATRKSGAIVNIGSLMGDIPTPWSGIYCATKASLRSISETLWMECSPFNISVTHVSAGGVRSNISTTAIKSVSLPEGSFYSGWFDSMVKRTDMSQIATSMPTEDFARKVVTAVLSRSPPRYMTLGDKSGLFQLFHWLPKRFVFWIIWTAIAGKPQPKAA</sequence>
<dbReference type="GO" id="GO:0005783">
    <property type="term" value="C:endoplasmic reticulum"/>
    <property type="evidence" value="ECO:0007669"/>
    <property type="project" value="TreeGrafter"/>
</dbReference>
<dbReference type="OMA" id="IWRGKMA"/>
<proteinExistence type="inferred from homology"/>
<comment type="similarity">
    <text evidence="1 3">Belongs to the short-chain dehydrogenases/reductases (SDR) family.</text>
</comment>
<evidence type="ECO:0000313" key="5">
    <source>
        <dbReference type="Proteomes" id="UP000218811"/>
    </source>
</evidence>
<dbReference type="PRINTS" id="PR00080">
    <property type="entry name" value="SDRFAMILY"/>
</dbReference>
<dbReference type="PRINTS" id="PR00081">
    <property type="entry name" value="GDHRDH"/>
</dbReference>
<protein>
    <submittedName>
        <fullName evidence="4">Oxidoreductase</fullName>
    </submittedName>
</protein>
<dbReference type="OrthoDB" id="2102561at2759"/>
<dbReference type="GO" id="GO:0016491">
    <property type="term" value="F:oxidoreductase activity"/>
    <property type="evidence" value="ECO:0007669"/>
    <property type="project" value="UniProtKB-KW"/>
</dbReference>
<dbReference type="EMBL" id="KB467831">
    <property type="protein sequence ID" value="PCH34064.1"/>
    <property type="molecule type" value="Genomic_DNA"/>
</dbReference>
<dbReference type="PANTHER" id="PTHR44169">
    <property type="entry name" value="NADPH-DEPENDENT 1-ACYLDIHYDROXYACETONE PHOSPHATE REDUCTASE"/>
    <property type="match status" value="1"/>
</dbReference>
<name>A0A2H3JBL6_WOLCO</name>
<organism evidence="4 5">
    <name type="scientific">Wolfiporia cocos (strain MD-104)</name>
    <name type="common">Brown rot fungus</name>
    <dbReference type="NCBI Taxonomy" id="742152"/>
    <lineage>
        <taxon>Eukaryota</taxon>
        <taxon>Fungi</taxon>
        <taxon>Dikarya</taxon>
        <taxon>Basidiomycota</taxon>
        <taxon>Agaricomycotina</taxon>
        <taxon>Agaricomycetes</taxon>
        <taxon>Polyporales</taxon>
        <taxon>Phaeolaceae</taxon>
        <taxon>Wolfiporia</taxon>
    </lineage>
</organism>
<dbReference type="FunFam" id="3.40.50.720:FF:000261">
    <property type="entry name" value="NADPH-dependent 1-acyldihydroxyacetone phosphate reductase"/>
    <property type="match status" value="1"/>
</dbReference>